<dbReference type="InterPro" id="IPR012340">
    <property type="entry name" value="NA-bd_OB-fold"/>
</dbReference>
<proteinExistence type="predicted"/>
<organism evidence="2 3">
    <name type="scientific">Magnaporthiopsis poae (strain ATCC 64411 / 73-15)</name>
    <name type="common">Kentucky bluegrass fungus</name>
    <name type="synonym">Magnaporthe poae</name>
    <dbReference type="NCBI Taxonomy" id="644358"/>
    <lineage>
        <taxon>Eukaryota</taxon>
        <taxon>Fungi</taxon>
        <taxon>Dikarya</taxon>
        <taxon>Ascomycota</taxon>
        <taxon>Pezizomycotina</taxon>
        <taxon>Sordariomycetes</taxon>
        <taxon>Sordariomycetidae</taxon>
        <taxon>Magnaporthales</taxon>
        <taxon>Magnaporthaceae</taxon>
        <taxon>Magnaporthiopsis</taxon>
    </lineage>
</organism>
<dbReference type="SUPFAM" id="SSF50249">
    <property type="entry name" value="Nucleic acid-binding proteins"/>
    <property type="match status" value="1"/>
</dbReference>
<protein>
    <submittedName>
        <fullName evidence="1">Mitochondrial 37S ribosomal protein S17</fullName>
    </submittedName>
</protein>
<dbReference type="EMBL" id="ADBL01000867">
    <property type="status" value="NOT_ANNOTATED_CDS"/>
    <property type="molecule type" value="Genomic_DNA"/>
</dbReference>
<name>A0A0C4DUJ0_MAGP6</name>
<evidence type="ECO:0000313" key="2">
    <source>
        <dbReference type="EnsemblFungi" id="MAPG_03629T0"/>
    </source>
</evidence>
<evidence type="ECO:0000313" key="3">
    <source>
        <dbReference type="Proteomes" id="UP000011715"/>
    </source>
</evidence>
<reference evidence="2" key="4">
    <citation type="journal article" date="2015" name="G3 (Bethesda)">
        <title>Genome sequences of three phytopathogenic species of the Magnaporthaceae family of fungi.</title>
        <authorList>
            <person name="Okagaki L.H."/>
            <person name="Nunes C.C."/>
            <person name="Sailsbery J."/>
            <person name="Clay B."/>
            <person name="Brown D."/>
            <person name="John T."/>
            <person name="Oh Y."/>
            <person name="Young N."/>
            <person name="Fitzgerald M."/>
            <person name="Haas B.J."/>
            <person name="Zeng Q."/>
            <person name="Young S."/>
            <person name="Adiconis X."/>
            <person name="Fan L."/>
            <person name="Levin J.Z."/>
            <person name="Mitchell T.K."/>
            <person name="Okubara P.A."/>
            <person name="Farman M.L."/>
            <person name="Kohn L.M."/>
            <person name="Birren B."/>
            <person name="Ma L.-J."/>
            <person name="Dean R.A."/>
        </authorList>
    </citation>
    <scope>NUCLEOTIDE SEQUENCE</scope>
    <source>
        <strain evidence="2">ATCC 64411 / 73-15</strain>
    </source>
</reference>
<keyword evidence="3" id="KW-1185">Reference proteome</keyword>
<accession>A0A0C4DUJ0</accession>
<evidence type="ECO:0000313" key="1">
    <source>
        <dbReference type="EMBL" id="KLU84589.1"/>
    </source>
</evidence>
<reference evidence="2" key="5">
    <citation type="submission" date="2015-06" db="UniProtKB">
        <authorList>
            <consortium name="EnsemblFungi"/>
        </authorList>
    </citation>
    <scope>IDENTIFICATION</scope>
    <source>
        <strain evidence="2">ATCC 64411</strain>
    </source>
</reference>
<reference evidence="1" key="1">
    <citation type="submission" date="2010-05" db="EMBL/GenBank/DDBJ databases">
        <title>The Genome Sequence of Magnaporthe poae strain ATCC 64411.</title>
        <authorList>
            <consortium name="The Broad Institute Genome Sequencing Platform"/>
            <consortium name="Broad Institute Genome Sequencing Center for Infectious Disease"/>
            <person name="Ma L.-J."/>
            <person name="Dead R."/>
            <person name="Young S."/>
            <person name="Zeng Q."/>
            <person name="Koehrsen M."/>
            <person name="Alvarado L."/>
            <person name="Berlin A."/>
            <person name="Chapman S.B."/>
            <person name="Chen Z."/>
            <person name="Freedman E."/>
            <person name="Gellesch M."/>
            <person name="Goldberg J."/>
            <person name="Griggs A."/>
            <person name="Gujja S."/>
            <person name="Heilman E.R."/>
            <person name="Heiman D."/>
            <person name="Hepburn T."/>
            <person name="Howarth C."/>
            <person name="Jen D."/>
            <person name="Larson L."/>
            <person name="Mehta T."/>
            <person name="Neiman D."/>
            <person name="Pearson M."/>
            <person name="Roberts A."/>
            <person name="Saif S."/>
            <person name="Shea T."/>
            <person name="Shenoy N."/>
            <person name="Sisk P."/>
            <person name="Stolte C."/>
            <person name="Sykes S."/>
            <person name="Walk T."/>
            <person name="White J."/>
            <person name="Yandava C."/>
            <person name="Haas B."/>
            <person name="Nusbaum C."/>
            <person name="Birren B."/>
        </authorList>
    </citation>
    <scope>NUCLEOTIDE SEQUENCE</scope>
    <source>
        <strain evidence="1">ATCC 64411</strain>
    </source>
</reference>
<dbReference type="EnsemblFungi" id="MAPG_03629T0">
    <property type="protein sequence ID" value="MAPG_03629T0"/>
    <property type="gene ID" value="MAPG_03629"/>
</dbReference>
<reference evidence="1" key="3">
    <citation type="submission" date="2011-03" db="EMBL/GenBank/DDBJ databases">
        <title>Annotation of Magnaporthe poae ATCC 64411.</title>
        <authorList>
            <person name="Ma L.-J."/>
            <person name="Dead R."/>
            <person name="Young S.K."/>
            <person name="Zeng Q."/>
            <person name="Gargeya S."/>
            <person name="Fitzgerald M."/>
            <person name="Haas B."/>
            <person name="Abouelleil A."/>
            <person name="Alvarado L."/>
            <person name="Arachchi H.M."/>
            <person name="Berlin A."/>
            <person name="Brown A."/>
            <person name="Chapman S.B."/>
            <person name="Chen Z."/>
            <person name="Dunbar C."/>
            <person name="Freedman E."/>
            <person name="Gearin G."/>
            <person name="Gellesch M."/>
            <person name="Goldberg J."/>
            <person name="Griggs A."/>
            <person name="Gujja S."/>
            <person name="Heiman D."/>
            <person name="Howarth C."/>
            <person name="Larson L."/>
            <person name="Lui A."/>
            <person name="MacDonald P.J.P."/>
            <person name="Mehta T."/>
            <person name="Montmayeur A."/>
            <person name="Murphy C."/>
            <person name="Neiman D."/>
            <person name="Pearson M."/>
            <person name="Priest M."/>
            <person name="Roberts A."/>
            <person name="Saif S."/>
            <person name="Shea T."/>
            <person name="Shenoy N."/>
            <person name="Sisk P."/>
            <person name="Stolte C."/>
            <person name="Sykes S."/>
            <person name="Yandava C."/>
            <person name="Wortman J."/>
            <person name="Nusbaum C."/>
            <person name="Birren B."/>
        </authorList>
    </citation>
    <scope>NUCLEOTIDE SEQUENCE</scope>
    <source>
        <strain evidence="1">ATCC 64411</strain>
    </source>
</reference>
<dbReference type="GO" id="GO:0005840">
    <property type="term" value="C:ribosome"/>
    <property type="evidence" value="ECO:0007669"/>
    <property type="project" value="UniProtKB-KW"/>
</dbReference>
<dbReference type="Gene3D" id="2.40.50.140">
    <property type="entry name" value="Nucleic acid-binding proteins"/>
    <property type="match status" value="1"/>
</dbReference>
<sequence>MSTPMLAAAKRGFREIQGVVVSAGLMDRTVKVRVGGRVWNDQIKKVREESICSRSQPTC</sequence>
<keyword evidence="1" id="KW-0689">Ribosomal protein</keyword>
<dbReference type="eggNOG" id="ENOG502SBJ5">
    <property type="taxonomic scope" value="Eukaryota"/>
</dbReference>
<dbReference type="STRING" id="644358.A0A0C4DUJ0"/>
<dbReference type="OrthoDB" id="274752at2759"/>
<dbReference type="VEuPathDB" id="FungiDB:MAPG_03629"/>
<dbReference type="AlphaFoldDB" id="A0A0C4DUJ0"/>
<dbReference type="Proteomes" id="UP000011715">
    <property type="component" value="Unassembled WGS sequence"/>
</dbReference>
<gene>
    <name evidence="1" type="ORF">MAPG_03629</name>
</gene>
<dbReference type="EMBL" id="GL876968">
    <property type="protein sequence ID" value="KLU84589.1"/>
    <property type="molecule type" value="Genomic_DNA"/>
</dbReference>
<reference evidence="3" key="2">
    <citation type="submission" date="2010-05" db="EMBL/GenBank/DDBJ databases">
        <title>The genome sequence of Magnaporthe poae strain ATCC 64411.</title>
        <authorList>
            <person name="Ma L.-J."/>
            <person name="Dead R."/>
            <person name="Young S."/>
            <person name="Zeng Q."/>
            <person name="Koehrsen M."/>
            <person name="Alvarado L."/>
            <person name="Berlin A."/>
            <person name="Chapman S.B."/>
            <person name="Chen Z."/>
            <person name="Freedman E."/>
            <person name="Gellesch M."/>
            <person name="Goldberg J."/>
            <person name="Griggs A."/>
            <person name="Gujja S."/>
            <person name="Heilman E.R."/>
            <person name="Heiman D."/>
            <person name="Hepburn T."/>
            <person name="Howarth C."/>
            <person name="Jen D."/>
            <person name="Larson L."/>
            <person name="Mehta T."/>
            <person name="Neiman D."/>
            <person name="Pearson M."/>
            <person name="Roberts A."/>
            <person name="Saif S."/>
            <person name="Shea T."/>
            <person name="Shenoy N."/>
            <person name="Sisk P."/>
            <person name="Stolte C."/>
            <person name="Sykes S."/>
            <person name="Walk T."/>
            <person name="White J."/>
            <person name="Yandava C."/>
            <person name="Haas B."/>
            <person name="Nusbaum C."/>
            <person name="Birren B."/>
        </authorList>
    </citation>
    <scope>NUCLEOTIDE SEQUENCE [LARGE SCALE GENOMIC DNA]</scope>
    <source>
        <strain evidence="3">ATCC 64411 / 73-15</strain>
    </source>
</reference>
<keyword evidence="1" id="KW-0687">Ribonucleoprotein</keyword>